<name>A0A558CTE8_9GAMM</name>
<dbReference type="InterPro" id="IPR029151">
    <property type="entry name" value="Sensor-like_sf"/>
</dbReference>
<dbReference type="CDD" id="cd18773">
    <property type="entry name" value="PDC1_HK_sensor"/>
    <property type="match status" value="1"/>
</dbReference>
<dbReference type="STRING" id="1543721.AAY24_03730"/>
<dbReference type="AlphaFoldDB" id="A0A558CTE8"/>
<accession>A0A558CTE8</accession>
<comment type="caution">
    <text evidence="1">The sequence shown here is derived from an EMBL/GenBank/DDBJ whole genome shotgun (WGS) entry which is preliminary data.</text>
</comment>
<reference evidence="1 2" key="1">
    <citation type="submission" date="2019-07" db="EMBL/GenBank/DDBJ databases">
        <title>The pathways for chlorine oxyanion respiration interact through the shared metabolite chlorate.</title>
        <authorList>
            <person name="Barnum T.P."/>
            <person name="Cheng Y."/>
            <person name="Hill K.A."/>
            <person name="Lucas L.N."/>
            <person name="Carlson H.K."/>
            <person name="Coates J.D."/>
        </authorList>
    </citation>
    <scope>NUCLEOTIDE SEQUENCE [LARGE SCALE GENOMIC DNA]</scope>
    <source>
        <strain evidence="1">BK-3</strain>
    </source>
</reference>
<sequence>MNTPIQKSISRQRHALGKLIRPILGQIAEACAEVWPDRQALNEVLARQVPDLPYCAYIYALGTDAIQVSDNINVKGTYPEHYGRDRSERPYLNSIYPAVDYHLSEAYISLLSGRPSITAIQLVKRAGKVIGLLGADFDLRDLPLTQQLYDEPDQWRQMKGDPSIRGLLFQQTRVKSVLDSHIDEVMSICEELMAQRGVFHGKLHFSSSRATLWLVDDPYRYRILEVEELIDPDICLAYPVRPYPENAVLPQAEIKHILEGFKKLRLADETVYLRSGSINIFNGLIGLNFSCDGSHYIPWDDFLDPSNAFWSGAISSTIRSVDDD</sequence>
<dbReference type="Gene3D" id="3.30.450.20">
    <property type="entry name" value="PAS domain"/>
    <property type="match status" value="1"/>
</dbReference>
<protein>
    <submittedName>
        <fullName evidence="1">Uncharacterized protein</fullName>
    </submittedName>
</protein>
<dbReference type="Proteomes" id="UP000317355">
    <property type="component" value="Unassembled WGS sequence"/>
</dbReference>
<evidence type="ECO:0000313" key="1">
    <source>
        <dbReference type="EMBL" id="TVT52048.1"/>
    </source>
</evidence>
<proteinExistence type="predicted"/>
<dbReference type="EMBL" id="VMRY01000077">
    <property type="protein sequence ID" value="TVT52048.1"/>
    <property type="molecule type" value="Genomic_DNA"/>
</dbReference>
<organism evidence="1 2">
    <name type="scientific">Sedimenticola thiotaurini</name>
    <dbReference type="NCBI Taxonomy" id="1543721"/>
    <lineage>
        <taxon>Bacteria</taxon>
        <taxon>Pseudomonadati</taxon>
        <taxon>Pseudomonadota</taxon>
        <taxon>Gammaproteobacteria</taxon>
        <taxon>Chromatiales</taxon>
        <taxon>Sedimenticolaceae</taxon>
        <taxon>Sedimenticola</taxon>
    </lineage>
</organism>
<evidence type="ECO:0000313" key="2">
    <source>
        <dbReference type="Proteomes" id="UP000317355"/>
    </source>
</evidence>
<gene>
    <name evidence="1" type="ORF">FHK82_14345</name>
</gene>
<dbReference type="SUPFAM" id="SSF103190">
    <property type="entry name" value="Sensory domain-like"/>
    <property type="match status" value="1"/>
</dbReference>